<dbReference type="InterPro" id="IPR023198">
    <property type="entry name" value="PGP-like_dom2"/>
</dbReference>
<dbReference type="InterPro" id="IPR023214">
    <property type="entry name" value="HAD_sf"/>
</dbReference>
<keyword evidence="3" id="KW-0378">Hydrolase</keyword>
<evidence type="ECO:0000256" key="2">
    <source>
        <dbReference type="ARBA" id="ARBA00022723"/>
    </source>
</evidence>
<dbReference type="EMBL" id="JALJOS010000017">
    <property type="protein sequence ID" value="KAK9827939.1"/>
    <property type="molecule type" value="Genomic_DNA"/>
</dbReference>
<comment type="caution">
    <text evidence="9">The sequence shown here is derived from an EMBL/GenBank/DDBJ whole genome shotgun (WGS) entry which is preliminary data.</text>
</comment>
<dbReference type="PANTHER" id="PTHR18901">
    <property type="entry name" value="2-DEOXYGLUCOSE-6-PHOSPHATE PHOSPHATASE 2"/>
    <property type="match status" value="1"/>
</dbReference>
<dbReference type="Proteomes" id="UP001438707">
    <property type="component" value="Unassembled WGS sequence"/>
</dbReference>
<sequence>MGPFRSPAAPKRITHCIFDMDGLLLATETMYTVAQQEVLDPFGKAFNWDIKAQMTGKKALEACQALVDYYDIGDQITPEEFLRRREVILDKMFLDAELMPGVARLLGHLTAHQIPTAVATSSSRKGFDLKTTQHRQLFDRFEAILTGESVTKGKPEPDIYLLAASTFRDKPAPEKCLVFEDAPVGITAGTRAGMQTVMVPDPQLDPKHTLEATEVLQSLEDFQPELWGLPAYPSSSS</sequence>
<evidence type="ECO:0000256" key="4">
    <source>
        <dbReference type="ARBA" id="ARBA00022842"/>
    </source>
</evidence>
<comment type="cofactor">
    <cofactor evidence="1">
        <name>Mg(2+)</name>
        <dbReference type="ChEBI" id="CHEBI:18420"/>
    </cofactor>
</comment>
<protein>
    <recommendedName>
        <fullName evidence="5">glycerol-1-phosphatase</fullName>
        <ecNumber evidence="5">3.1.3.21</ecNumber>
    </recommendedName>
</protein>
<evidence type="ECO:0000256" key="8">
    <source>
        <dbReference type="ARBA" id="ARBA00061496"/>
    </source>
</evidence>
<keyword evidence="10" id="KW-1185">Reference proteome</keyword>
<proteinExistence type="inferred from homology"/>
<dbReference type="SFLD" id="SFLDS00003">
    <property type="entry name" value="Haloacid_Dehalogenase"/>
    <property type="match status" value="1"/>
</dbReference>
<dbReference type="SFLD" id="SFLDG01129">
    <property type="entry name" value="C1.5:_HAD__Beta-PGM__Phosphata"/>
    <property type="match status" value="1"/>
</dbReference>
<comment type="catalytic activity">
    <reaction evidence="7">
        <text>sn-glycerol 1-phosphate + H2O = glycerol + phosphate</text>
        <dbReference type="Rhea" id="RHEA:46084"/>
        <dbReference type="ChEBI" id="CHEBI:15377"/>
        <dbReference type="ChEBI" id="CHEBI:17754"/>
        <dbReference type="ChEBI" id="CHEBI:43474"/>
        <dbReference type="ChEBI" id="CHEBI:57685"/>
        <dbReference type="EC" id="3.1.3.21"/>
    </reaction>
</comment>
<dbReference type="NCBIfam" id="TIGR01509">
    <property type="entry name" value="HAD-SF-IA-v3"/>
    <property type="match status" value="1"/>
</dbReference>
<reference evidence="9 10" key="1">
    <citation type="journal article" date="2024" name="Nat. Commun.">
        <title>Phylogenomics reveals the evolutionary origins of lichenization in chlorophyte algae.</title>
        <authorList>
            <person name="Puginier C."/>
            <person name="Libourel C."/>
            <person name="Otte J."/>
            <person name="Skaloud P."/>
            <person name="Haon M."/>
            <person name="Grisel S."/>
            <person name="Petersen M."/>
            <person name="Berrin J.G."/>
            <person name="Delaux P.M."/>
            <person name="Dal Grande F."/>
            <person name="Keller J."/>
        </authorList>
    </citation>
    <scope>NUCLEOTIDE SEQUENCE [LARGE SCALE GENOMIC DNA]</scope>
    <source>
        <strain evidence="9 10">SAG 2145</strain>
    </source>
</reference>
<dbReference type="PRINTS" id="PR00413">
    <property type="entry name" value="HADHALOGNASE"/>
</dbReference>
<keyword evidence="2" id="KW-0479">Metal-binding</keyword>
<organism evidence="9 10">
    <name type="scientific">Apatococcus lobatus</name>
    <dbReference type="NCBI Taxonomy" id="904363"/>
    <lineage>
        <taxon>Eukaryota</taxon>
        <taxon>Viridiplantae</taxon>
        <taxon>Chlorophyta</taxon>
        <taxon>core chlorophytes</taxon>
        <taxon>Trebouxiophyceae</taxon>
        <taxon>Chlorellales</taxon>
        <taxon>Chlorellaceae</taxon>
        <taxon>Apatococcus</taxon>
    </lineage>
</organism>
<dbReference type="GO" id="GO:0043136">
    <property type="term" value="F:sn-glycerol 3-phosphatase activity"/>
    <property type="evidence" value="ECO:0007669"/>
    <property type="project" value="UniProtKB-ARBA"/>
</dbReference>
<dbReference type="GO" id="GO:0046872">
    <property type="term" value="F:metal ion binding"/>
    <property type="evidence" value="ECO:0007669"/>
    <property type="project" value="UniProtKB-KW"/>
</dbReference>
<dbReference type="Gene3D" id="1.10.150.240">
    <property type="entry name" value="Putative phosphatase, domain 2"/>
    <property type="match status" value="1"/>
</dbReference>
<dbReference type="InterPro" id="IPR006439">
    <property type="entry name" value="HAD-SF_hydro_IA"/>
</dbReference>
<keyword evidence="4" id="KW-0460">Magnesium</keyword>
<evidence type="ECO:0000256" key="7">
    <source>
        <dbReference type="ARBA" id="ARBA00049369"/>
    </source>
</evidence>
<dbReference type="GO" id="GO:0006114">
    <property type="term" value="P:glycerol biosynthetic process"/>
    <property type="evidence" value="ECO:0007669"/>
    <property type="project" value="UniProtKB-ARBA"/>
</dbReference>
<dbReference type="SUPFAM" id="SSF56784">
    <property type="entry name" value="HAD-like"/>
    <property type="match status" value="1"/>
</dbReference>
<evidence type="ECO:0000313" key="9">
    <source>
        <dbReference type="EMBL" id="KAK9827939.1"/>
    </source>
</evidence>
<dbReference type="FunFam" id="3.40.50.1000:FF:000055">
    <property type="entry name" value="Haloacid dehalogenase-like hydrolase family protein"/>
    <property type="match status" value="1"/>
</dbReference>
<dbReference type="Pfam" id="PF00702">
    <property type="entry name" value="Hydrolase"/>
    <property type="match status" value="1"/>
</dbReference>
<evidence type="ECO:0000313" key="10">
    <source>
        <dbReference type="Proteomes" id="UP001438707"/>
    </source>
</evidence>
<dbReference type="InterPro" id="IPR036412">
    <property type="entry name" value="HAD-like_sf"/>
</dbReference>
<dbReference type="FunFam" id="1.10.150.240:FF:000001">
    <property type="entry name" value="Haloacid dehalogenase-like hydrolase domain"/>
    <property type="match status" value="1"/>
</dbReference>
<accession>A0AAW1R2H8</accession>
<gene>
    <name evidence="9" type="ORF">WJX74_010430</name>
</gene>
<evidence type="ECO:0000256" key="5">
    <source>
        <dbReference type="ARBA" id="ARBA00038981"/>
    </source>
</evidence>
<name>A0AAW1R2H8_9CHLO</name>
<dbReference type="Gene3D" id="3.40.50.1000">
    <property type="entry name" value="HAD superfamily/HAD-like"/>
    <property type="match status" value="1"/>
</dbReference>
<dbReference type="AlphaFoldDB" id="A0AAW1R2H8"/>
<evidence type="ECO:0000256" key="1">
    <source>
        <dbReference type="ARBA" id="ARBA00001946"/>
    </source>
</evidence>
<comment type="catalytic activity">
    <reaction evidence="6">
        <text>sn-glycerol 3-phosphate + H2O = glycerol + phosphate</text>
        <dbReference type="Rhea" id="RHEA:66372"/>
        <dbReference type="ChEBI" id="CHEBI:15377"/>
        <dbReference type="ChEBI" id="CHEBI:17754"/>
        <dbReference type="ChEBI" id="CHEBI:43474"/>
        <dbReference type="ChEBI" id="CHEBI:57597"/>
        <dbReference type="EC" id="3.1.3.21"/>
    </reaction>
</comment>
<evidence type="ECO:0000256" key="3">
    <source>
        <dbReference type="ARBA" id="ARBA00022801"/>
    </source>
</evidence>
<evidence type="ECO:0000256" key="6">
    <source>
        <dbReference type="ARBA" id="ARBA00048354"/>
    </source>
</evidence>
<dbReference type="EC" id="3.1.3.21" evidence="5"/>
<comment type="similarity">
    <text evidence="8">Belongs to the HAD-like hydrolase superfamily. DOG/GPP family.</text>
</comment>
<dbReference type="PANTHER" id="PTHR18901:SF38">
    <property type="entry name" value="PSEUDOURIDINE-5'-PHOSPHATASE"/>
    <property type="match status" value="1"/>
</dbReference>
<dbReference type="SFLD" id="SFLDG01135">
    <property type="entry name" value="C1.5.6:_HAD__Beta-PGM__Phospha"/>
    <property type="match status" value="1"/>
</dbReference>